<feature type="region of interest" description="Disordered" evidence="1">
    <location>
        <begin position="1"/>
        <end position="32"/>
    </location>
</feature>
<feature type="compositionally biased region" description="Basic and acidic residues" evidence="1">
    <location>
        <begin position="155"/>
        <end position="164"/>
    </location>
</feature>
<evidence type="ECO:0000313" key="4">
    <source>
        <dbReference type="Proteomes" id="UP000694569"/>
    </source>
</evidence>
<evidence type="ECO:0000313" key="3">
    <source>
        <dbReference type="Ensembl" id="ENSLLEP00000040524.1"/>
    </source>
</evidence>
<dbReference type="InterPro" id="IPR026947">
    <property type="entry name" value="UBN_middle_dom"/>
</dbReference>
<feature type="region of interest" description="Disordered" evidence="1">
    <location>
        <begin position="155"/>
        <end position="181"/>
    </location>
</feature>
<keyword evidence="4" id="KW-1185">Reference proteome</keyword>
<proteinExistence type="predicted"/>
<feature type="region of interest" description="Disordered" evidence="1">
    <location>
        <begin position="718"/>
        <end position="764"/>
    </location>
</feature>
<dbReference type="AlphaFoldDB" id="A0A8C5WIC6"/>
<feature type="region of interest" description="Disordered" evidence="1">
    <location>
        <begin position="540"/>
        <end position="608"/>
    </location>
</feature>
<dbReference type="PANTHER" id="PTHR21669:SF12">
    <property type="entry name" value="UBINUCLEIN-1"/>
    <property type="match status" value="1"/>
</dbReference>
<feature type="compositionally biased region" description="Low complexity" evidence="1">
    <location>
        <begin position="288"/>
        <end position="317"/>
    </location>
</feature>
<feature type="region of interest" description="Disordered" evidence="1">
    <location>
        <begin position="352"/>
        <end position="406"/>
    </location>
</feature>
<evidence type="ECO:0000259" key="2">
    <source>
        <dbReference type="Pfam" id="PF14075"/>
    </source>
</evidence>
<name>A0A8C5WIC6_9ANUR</name>
<reference evidence="3" key="2">
    <citation type="submission" date="2025-09" db="UniProtKB">
        <authorList>
            <consortium name="Ensembl"/>
        </authorList>
    </citation>
    <scope>IDENTIFICATION</scope>
</reference>
<protein>
    <submittedName>
        <fullName evidence="3">Ubinuclein 1</fullName>
    </submittedName>
</protein>
<dbReference type="PANTHER" id="PTHR21669">
    <property type="entry name" value="CAPZ-INTERACTING PROTEIN AND RELATED PROTEINS"/>
    <property type="match status" value="1"/>
</dbReference>
<feature type="compositionally biased region" description="Polar residues" evidence="1">
    <location>
        <begin position="721"/>
        <end position="744"/>
    </location>
</feature>
<sequence>MPPDKPEKSRVAPPTPPEEFKRPPSIPEGLPPLLDKRIKELTKAVRSSSSDKKTLFFTQEMNTALLDIHVLSRDLSSSLRSAVFSHLSSILPCSKDTLVKWASRLHLHKQGGRLPEPLQKMKEAVAKAMPEQINKYHIELKVHNEAKYAKMLVDDKEKEHRAGSDEDEEEKSNKKSAGPRKKFQWNEEIRQLLCQLVRLKVEVFESEGNSFLNLEDYLKAFLDVEVKPLWPRGWMQARTLFKETRRVYPQLPSILAKHRTLMPPKVKAKDFSNKPEKKVTSSRSEAQVTSTVPPSTPTKESPVPTPTVSPSQPGTSSLSTLTQDNSLDGDLIHNPPSLDAVSEHLTALTNRSSGIGFDFPTSRSGSSVKNTSLEERRKPCPPAPPASVHSNTQTPPPPPPSARAFSVDKPLVLGPEKKLIASGHNAKPHPEVHQGKIKPQPQHQGTAKGPVMVNPKFQPSVKLYPMSNPQGKGTFTQPTQAGGPKSSAPSPLQRPGTPQTKPLKPQVFPLTSPPRAPHNPILAPGFVGKYTAGVGISGQQVYRPSVPRPPAPPASNSGGAGGQNSSSNLNQSPPNLVRAATNGPLKKSPVPPQKLTLVAPQDPGGGGTQGVAKLLTSSMFGVGGNPTTPSNMSPAKCGKGPALLTPPASPSLTVLTQAYKPNGGKLAASLGIISPTYAIPLHVISFAAEPKAPASKDAIVTGPAPGTFNHVLPRNLLEGLHSNSGHRPSNLQHSTLSAPVQPSHTEGAHIHTKGPAAPPPPRKL</sequence>
<dbReference type="GeneTree" id="ENSGT00940000158857"/>
<reference evidence="3" key="1">
    <citation type="submission" date="2025-08" db="UniProtKB">
        <authorList>
            <consortium name="Ensembl"/>
        </authorList>
    </citation>
    <scope>IDENTIFICATION</scope>
</reference>
<dbReference type="Ensembl" id="ENSLLET00000042174.1">
    <property type="protein sequence ID" value="ENSLLEP00000040524.1"/>
    <property type="gene ID" value="ENSLLEG00000025751.1"/>
</dbReference>
<dbReference type="OrthoDB" id="68076at2759"/>
<feature type="compositionally biased region" description="Polar residues" evidence="1">
    <location>
        <begin position="361"/>
        <end position="371"/>
    </location>
</feature>
<dbReference type="GO" id="GO:0005634">
    <property type="term" value="C:nucleus"/>
    <property type="evidence" value="ECO:0007669"/>
    <property type="project" value="TreeGrafter"/>
</dbReference>
<feature type="region of interest" description="Disordered" evidence="1">
    <location>
        <begin position="265"/>
        <end position="335"/>
    </location>
</feature>
<feature type="compositionally biased region" description="Basic and acidic residues" evidence="1">
    <location>
        <begin position="1"/>
        <end position="10"/>
    </location>
</feature>
<feature type="compositionally biased region" description="Polar residues" evidence="1">
    <location>
        <begin position="467"/>
        <end position="480"/>
    </location>
</feature>
<dbReference type="Proteomes" id="UP000694569">
    <property type="component" value="Unplaced"/>
</dbReference>
<evidence type="ECO:0000256" key="1">
    <source>
        <dbReference type="SAM" id="MobiDB-lite"/>
    </source>
</evidence>
<organism evidence="3 4">
    <name type="scientific">Leptobrachium leishanense</name>
    <name type="common">Leishan spiny toad</name>
    <dbReference type="NCBI Taxonomy" id="445787"/>
    <lineage>
        <taxon>Eukaryota</taxon>
        <taxon>Metazoa</taxon>
        <taxon>Chordata</taxon>
        <taxon>Craniata</taxon>
        <taxon>Vertebrata</taxon>
        <taxon>Euteleostomi</taxon>
        <taxon>Amphibia</taxon>
        <taxon>Batrachia</taxon>
        <taxon>Anura</taxon>
        <taxon>Pelobatoidea</taxon>
        <taxon>Megophryidae</taxon>
        <taxon>Leptobrachium</taxon>
    </lineage>
</organism>
<dbReference type="GO" id="GO:0006325">
    <property type="term" value="P:chromatin organization"/>
    <property type="evidence" value="ECO:0007669"/>
    <property type="project" value="TreeGrafter"/>
</dbReference>
<feature type="compositionally biased region" description="Basic and acidic residues" evidence="1">
    <location>
        <begin position="267"/>
        <end position="279"/>
    </location>
</feature>
<accession>A0A8C5WIC6</accession>
<gene>
    <name evidence="3" type="primary">UBN1</name>
</gene>
<dbReference type="Pfam" id="PF14075">
    <property type="entry name" value="UBN_AB"/>
    <property type="match status" value="1"/>
</dbReference>
<feature type="compositionally biased region" description="Low complexity" evidence="1">
    <location>
        <begin position="563"/>
        <end position="577"/>
    </location>
</feature>
<feature type="region of interest" description="Disordered" evidence="1">
    <location>
        <begin position="421"/>
        <end position="450"/>
    </location>
</feature>
<feature type="region of interest" description="Disordered" evidence="1">
    <location>
        <begin position="466"/>
        <end position="519"/>
    </location>
</feature>
<feature type="domain" description="Ubinuclein middle" evidence="2">
    <location>
        <begin position="27"/>
        <end position="242"/>
    </location>
</feature>